<dbReference type="Pfam" id="PF06146">
    <property type="entry name" value="PsiE"/>
    <property type="match status" value="1"/>
</dbReference>
<comment type="caution">
    <text evidence="7">The sequence shown here is derived from an EMBL/GenBank/DDBJ whole genome shotgun (WGS) entry which is preliminary data.</text>
</comment>
<feature type="transmembrane region" description="Helical" evidence="6">
    <location>
        <begin position="6"/>
        <end position="27"/>
    </location>
</feature>
<dbReference type="GO" id="GO:0005886">
    <property type="term" value="C:plasma membrane"/>
    <property type="evidence" value="ECO:0007669"/>
    <property type="project" value="UniProtKB-SubCell"/>
</dbReference>
<keyword evidence="2" id="KW-1003">Cell membrane</keyword>
<protein>
    <recommendedName>
        <fullName evidence="9">Phosphate-starvation-inducible E-like protein</fullName>
    </recommendedName>
</protein>
<comment type="subcellular location">
    <subcellularLocation>
        <location evidence="1">Cell membrane</location>
        <topology evidence="1">Multi-pass membrane protein</topology>
    </subcellularLocation>
</comment>
<evidence type="ECO:0000256" key="3">
    <source>
        <dbReference type="ARBA" id="ARBA00022692"/>
    </source>
</evidence>
<accession>A0A2W4RVW3</accession>
<evidence type="ECO:0000313" key="8">
    <source>
        <dbReference type="Proteomes" id="UP000249396"/>
    </source>
</evidence>
<keyword evidence="4 6" id="KW-1133">Transmembrane helix</keyword>
<dbReference type="EMBL" id="QJPH01000016">
    <property type="protein sequence ID" value="PZN88012.1"/>
    <property type="molecule type" value="Genomic_DNA"/>
</dbReference>
<sequence>MTREYFLLDVTQLLDIFGLFMLVVIGIELLETIMKTYITQEQSHYEEVLSVAIIAIARKVIILDLKEVDSLSLIGIASIIIALTVGYFLMKRSRGV</sequence>
<evidence type="ECO:0000256" key="5">
    <source>
        <dbReference type="ARBA" id="ARBA00023136"/>
    </source>
</evidence>
<evidence type="ECO:0008006" key="9">
    <source>
        <dbReference type="Google" id="ProtNLM"/>
    </source>
</evidence>
<evidence type="ECO:0000313" key="7">
    <source>
        <dbReference type="EMBL" id="PZN88012.1"/>
    </source>
</evidence>
<keyword evidence="3 6" id="KW-0812">Transmembrane</keyword>
<dbReference type="AlphaFoldDB" id="A0A2W4RVW3"/>
<feature type="transmembrane region" description="Helical" evidence="6">
    <location>
        <begin position="71"/>
        <end position="90"/>
    </location>
</feature>
<evidence type="ECO:0000256" key="4">
    <source>
        <dbReference type="ARBA" id="ARBA00022989"/>
    </source>
</evidence>
<evidence type="ECO:0000256" key="1">
    <source>
        <dbReference type="ARBA" id="ARBA00004651"/>
    </source>
</evidence>
<gene>
    <name evidence="7" type="ORF">DM484_00120</name>
</gene>
<evidence type="ECO:0000256" key="6">
    <source>
        <dbReference type="SAM" id="Phobius"/>
    </source>
</evidence>
<keyword evidence="5 6" id="KW-0472">Membrane</keyword>
<reference evidence="7 8" key="1">
    <citation type="journal article" date="2018" name="Aquat. Microb. Ecol.">
        <title>Gammaproteobacterial methanotrophs dominate.</title>
        <authorList>
            <person name="Rissanen A.J."/>
            <person name="Saarenheimo J."/>
            <person name="Tiirola M."/>
            <person name="Peura S."/>
            <person name="Aalto S.L."/>
            <person name="Karvinen A."/>
            <person name="Nykanen H."/>
        </authorList>
    </citation>
    <scope>NUCLEOTIDE SEQUENCE [LARGE SCALE GENOMIC DNA]</scope>
    <source>
        <strain evidence="7">AMbin10</strain>
    </source>
</reference>
<evidence type="ECO:0000256" key="2">
    <source>
        <dbReference type="ARBA" id="ARBA00022475"/>
    </source>
</evidence>
<name>A0A2W4RVW3_9GAMM</name>
<organism evidence="7 8">
    <name type="scientific">Candidatus Methylumidiphilus alinenensis</name>
    <dbReference type="NCBI Taxonomy" id="2202197"/>
    <lineage>
        <taxon>Bacteria</taxon>
        <taxon>Pseudomonadati</taxon>
        <taxon>Pseudomonadota</taxon>
        <taxon>Gammaproteobacteria</taxon>
        <taxon>Methylococcales</taxon>
        <taxon>Candidatus Methylumidiphilus</taxon>
    </lineage>
</organism>
<proteinExistence type="predicted"/>
<dbReference type="InterPro" id="IPR020948">
    <property type="entry name" value="P_starv_induced_PsiE-like"/>
</dbReference>
<dbReference type="Proteomes" id="UP000249396">
    <property type="component" value="Unassembled WGS sequence"/>
</dbReference>